<evidence type="ECO:0000313" key="3">
    <source>
        <dbReference type="Proteomes" id="UP001244341"/>
    </source>
</evidence>
<feature type="transmembrane region" description="Helical" evidence="1">
    <location>
        <begin position="101"/>
        <end position="123"/>
    </location>
</feature>
<evidence type="ECO:0000256" key="1">
    <source>
        <dbReference type="SAM" id="Phobius"/>
    </source>
</evidence>
<dbReference type="Proteomes" id="UP001244341">
    <property type="component" value="Chromosome 1b"/>
</dbReference>
<feature type="transmembrane region" description="Helical" evidence="1">
    <location>
        <begin position="192"/>
        <end position="225"/>
    </location>
</feature>
<protein>
    <submittedName>
        <fullName evidence="2">Uncharacterized protein</fullName>
    </submittedName>
</protein>
<keyword evidence="1" id="KW-1133">Transmembrane helix</keyword>
<keyword evidence="1" id="KW-0472">Membrane</keyword>
<name>A0ABY8TJ26_TETOB</name>
<proteinExistence type="predicted"/>
<feature type="transmembrane region" description="Helical" evidence="1">
    <location>
        <begin position="245"/>
        <end position="265"/>
    </location>
</feature>
<evidence type="ECO:0000313" key="2">
    <source>
        <dbReference type="EMBL" id="WIA09104.1"/>
    </source>
</evidence>
<gene>
    <name evidence="2" type="ORF">OEZ85_008516</name>
</gene>
<keyword evidence="3" id="KW-1185">Reference proteome</keyword>
<reference evidence="2 3" key="1">
    <citation type="submission" date="2023-05" db="EMBL/GenBank/DDBJ databases">
        <title>A 100% complete, gapless, phased diploid assembly of the Scenedesmus obliquus UTEX 3031 genome.</title>
        <authorList>
            <person name="Biondi T.C."/>
            <person name="Hanschen E.R."/>
            <person name="Kwon T."/>
            <person name="Eng W."/>
            <person name="Kruse C.P.S."/>
            <person name="Koehler S.I."/>
            <person name="Kunde Y."/>
            <person name="Gleasner C.D."/>
            <person name="You Mak K.T."/>
            <person name="Polle J."/>
            <person name="Hovde B.T."/>
            <person name="Starkenburg S.R."/>
        </authorList>
    </citation>
    <scope>NUCLEOTIDE SEQUENCE [LARGE SCALE GENOMIC DNA]</scope>
    <source>
        <strain evidence="2 3">DOE0152z</strain>
    </source>
</reference>
<feature type="transmembrane region" description="Helical" evidence="1">
    <location>
        <begin position="143"/>
        <end position="160"/>
    </location>
</feature>
<organism evidence="2 3">
    <name type="scientific">Tetradesmus obliquus</name>
    <name type="common">Green alga</name>
    <name type="synonym">Acutodesmus obliquus</name>
    <dbReference type="NCBI Taxonomy" id="3088"/>
    <lineage>
        <taxon>Eukaryota</taxon>
        <taxon>Viridiplantae</taxon>
        <taxon>Chlorophyta</taxon>
        <taxon>core chlorophytes</taxon>
        <taxon>Chlorophyceae</taxon>
        <taxon>CS clade</taxon>
        <taxon>Sphaeropleales</taxon>
        <taxon>Scenedesmaceae</taxon>
        <taxon>Tetradesmus</taxon>
    </lineage>
</organism>
<dbReference type="EMBL" id="CP126208">
    <property type="protein sequence ID" value="WIA09104.1"/>
    <property type="molecule type" value="Genomic_DNA"/>
</dbReference>
<feature type="transmembrane region" description="Helical" evidence="1">
    <location>
        <begin position="374"/>
        <end position="393"/>
    </location>
</feature>
<accession>A0ABY8TJ26</accession>
<keyword evidence="1" id="KW-0812">Transmembrane</keyword>
<sequence length="437" mass="47166">MMAMAQSHRVVHSPTQPVAAGSICISKPRRAAVLARSVTADSKRVQLPAADSKQTEDLELNAYYVATDRLQQLLTDAALSNKDVVPIDYIDACSVGERLTLFANISSLTIMSAFAICLIFGELDPLGGMWLDAYTLDAMGQGVLYALPLLACSIASRSALSRPFPVLREMHELQHDLLRHFTADMTLAQRGIWLVFVLLPSLLLLLPTSKAVLVWAGAFFQQALLQTWADKLSLGHISLGPLGQVLPPVLSGCLAGFAAACCFNVRPKQIEVVRDALRNADAYFRLTQAQAAGAAVARPSPKAQRSTRPLLPPAAGAAMPTMFATSTLADGLTSSYEEEEEEEKQEVATTASSKAAADAFRMVSMVWFLSRRRVARLSYMLTSLNVAYLGVVWHAAGNLGAPAAAAFLHAAAELWLGEWQARRQSVTSLIKATGDRQ</sequence>